<dbReference type="STRING" id="1230460.C495_02015"/>
<dbReference type="PANTHER" id="PTHR39165">
    <property type="entry name" value="IG HYPOTHETICAL 17883"/>
    <property type="match status" value="1"/>
</dbReference>
<keyword evidence="1" id="KW-0812">Transmembrane</keyword>
<dbReference type="EMBL" id="AOHX01000025">
    <property type="protein sequence ID" value="ELY48211.1"/>
    <property type="molecule type" value="Genomic_DNA"/>
</dbReference>
<keyword evidence="1" id="KW-0472">Membrane</keyword>
<dbReference type="eggNOG" id="arCOG06208">
    <property type="taxonomic scope" value="Archaea"/>
</dbReference>
<keyword evidence="1" id="KW-1133">Transmembrane helix</keyword>
<dbReference type="PATRIC" id="fig|1230460.4.peg.404"/>
<feature type="transmembrane region" description="Helical" evidence="1">
    <location>
        <begin position="7"/>
        <end position="40"/>
    </location>
</feature>
<sequence length="161" mass="16178">MVDAIAVIAIALLIGGVVGTVIPLVPGGLFSLAGLGLYWWHSGFTEPGTVVVAVLALLGVLTVVVEFFGGSIAAKAGGASWRTTAAAAAVGIVMMIVTGPIGLLVGLFGTVFLLEFARDGELEASTRSAFYATVGVLASTATQVLLTGSILVGFLVAVFLL</sequence>
<dbReference type="Pfam" id="PF04306">
    <property type="entry name" value="DUF456"/>
    <property type="match status" value="1"/>
</dbReference>
<organism evidence="2 3">
    <name type="scientific">Natronorubrum sulfidifaciens JCM 14089</name>
    <dbReference type="NCBI Taxonomy" id="1230460"/>
    <lineage>
        <taxon>Archaea</taxon>
        <taxon>Methanobacteriati</taxon>
        <taxon>Methanobacteriota</taxon>
        <taxon>Stenosarchaea group</taxon>
        <taxon>Halobacteria</taxon>
        <taxon>Halobacteriales</taxon>
        <taxon>Natrialbaceae</taxon>
        <taxon>Natronorubrum</taxon>
    </lineage>
</organism>
<evidence type="ECO:0008006" key="4">
    <source>
        <dbReference type="Google" id="ProtNLM"/>
    </source>
</evidence>
<feature type="transmembrane region" description="Helical" evidence="1">
    <location>
        <begin position="134"/>
        <end position="160"/>
    </location>
</feature>
<dbReference type="Proteomes" id="UP000011661">
    <property type="component" value="Unassembled WGS sequence"/>
</dbReference>
<evidence type="ECO:0000313" key="2">
    <source>
        <dbReference type="EMBL" id="ELY48211.1"/>
    </source>
</evidence>
<reference evidence="2 3" key="1">
    <citation type="journal article" date="2014" name="PLoS Genet.">
        <title>Phylogenetically driven sequencing of extremely halophilic archaea reveals strategies for static and dynamic osmo-response.</title>
        <authorList>
            <person name="Becker E.A."/>
            <person name="Seitzer P.M."/>
            <person name="Tritt A."/>
            <person name="Larsen D."/>
            <person name="Krusor M."/>
            <person name="Yao A.I."/>
            <person name="Wu D."/>
            <person name="Madern D."/>
            <person name="Eisen J.A."/>
            <person name="Darling A.E."/>
            <person name="Facciotti M.T."/>
        </authorList>
    </citation>
    <scope>NUCLEOTIDE SEQUENCE [LARGE SCALE GENOMIC DNA]</scope>
    <source>
        <strain evidence="2 3">JCM 14089</strain>
    </source>
</reference>
<feature type="transmembrane region" description="Helical" evidence="1">
    <location>
        <begin position="86"/>
        <end position="114"/>
    </location>
</feature>
<protein>
    <recommendedName>
        <fullName evidence="4">DUF456 domain-containing protein</fullName>
    </recommendedName>
</protein>
<dbReference type="RefSeq" id="WP_008159527.1">
    <property type="nucleotide sequence ID" value="NZ_AOHX01000025.1"/>
</dbReference>
<comment type="caution">
    <text evidence="2">The sequence shown here is derived from an EMBL/GenBank/DDBJ whole genome shotgun (WGS) entry which is preliminary data.</text>
</comment>
<evidence type="ECO:0000256" key="1">
    <source>
        <dbReference type="SAM" id="Phobius"/>
    </source>
</evidence>
<dbReference type="InterPro" id="IPR007403">
    <property type="entry name" value="DUF456"/>
</dbReference>
<dbReference type="OrthoDB" id="206263at2157"/>
<dbReference type="AlphaFoldDB" id="L9WG10"/>
<proteinExistence type="predicted"/>
<keyword evidence="3" id="KW-1185">Reference proteome</keyword>
<gene>
    <name evidence="2" type="ORF">C495_02015</name>
</gene>
<evidence type="ECO:0000313" key="3">
    <source>
        <dbReference type="Proteomes" id="UP000011661"/>
    </source>
</evidence>
<dbReference type="PANTHER" id="PTHR39165:SF1">
    <property type="entry name" value="DUF456 DOMAIN-CONTAINING PROTEIN"/>
    <property type="match status" value="1"/>
</dbReference>
<feature type="transmembrane region" description="Helical" evidence="1">
    <location>
        <begin position="52"/>
        <end position="74"/>
    </location>
</feature>
<name>L9WG10_9EURY</name>
<accession>L9WG10</accession>